<dbReference type="PROSITE" id="PS50089">
    <property type="entry name" value="ZF_RING_2"/>
    <property type="match status" value="1"/>
</dbReference>
<dbReference type="GO" id="GO:0008270">
    <property type="term" value="F:zinc ion binding"/>
    <property type="evidence" value="ECO:0007669"/>
    <property type="project" value="UniProtKB-KW"/>
</dbReference>
<organism evidence="3">
    <name type="scientific">Cucumis melo</name>
    <name type="common">Muskmelon</name>
    <dbReference type="NCBI Taxonomy" id="3656"/>
    <lineage>
        <taxon>Eukaryota</taxon>
        <taxon>Viridiplantae</taxon>
        <taxon>Streptophyta</taxon>
        <taxon>Embryophyta</taxon>
        <taxon>Tracheophyta</taxon>
        <taxon>Spermatophyta</taxon>
        <taxon>Magnoliopsida</taxon>
        <taxon>eudicotyledons</taxon>
        <taxon>Gunneridae</taxon>
        <taxon>Pentapetalae</taxon>
        <taxon>rosids</taxon>
        <taxon>fabids</taxon>
        <taxon>Cucurbitales</taxon>
        <taxon>Cucurbitaceae</taxon>
        <taxon>Benincaseae</taxon>
        <taxon>Cucumis</taxon>
    </lineage>
</organism>
<sequence length="73" mass="8099">MVSGSILQEKSDAAAKEADTTKAAWLCRVCLTSEVEITIVPCGHVLCHKCSSAILKCQFFRLKVSKIMRIFRP</sequence>
<dbReference type="PANTHER" id="PTHR15600:SF42">
    <property type="entry name" value="SACSIN"/>
    <property type="match status" value="1"/>
</dbReference>
<evidence type="ECO:0000259" key="2">
    <source>
        <dbReference type="PROSITE" id="PS50089"/>
    </source>
</evidence>
<dbReference type="Gramene" id="MELO3C004964.2.1">
    <property type="protein sequence ID" value="MELO3C004964.2.1"/>
    <property type="gene ID" value="MELO3C004964.2"/>
</dbReference>
<keyword evidence="1" id="KW-0862">Zinc</keyword>
<dbReference type="InterPro" id="IPR013083">
    <property type="entry name" value="Znf_RING/FYVE/PHD"/>
</dbReference>
<dbReference type="AlphaFoldDB" id="A0A9I9CKB8"/>
<dbReference type="SUPFAM" id="SSF57850">
    <property type="entry name" value="RING/U-box"/>
    <property type="match status" value="1"/>
</dbReference>
<dbReference type="InterPro" id="IPR001841">
    <property type="entry name" value="Znf_RING"/>
</dbReference>
<accession>A0A9I9CKB8</accession>
<name>A0A9I9CKB8_CUCME</name>
<proteinExistence type="predicted"/>
<evidence type="ECO:0000256" key="1">
    <source>
        <dbReference type="PROSITE-ProRule" id="PRU00175"/>
    </source>
</evidence>
<evidence type="ECO:0000313" key="3">
    <source>
        <dbReference type="EnsemblPlants" id="MELO3C004964.2.1"/>
    </source>
</evidence>
<keyword evidence="1" id="KW-0863">Zinc-finger</keyword>
<dbReference type="EnsemblPlants" id="MELO3C004964.2.1">
    <property type="protein sequence ID" value="MELO3C004964.2.1"/>
    <property type="gene ID" value="MELO3C004964.2"/>
</dbReference>
<feature type="domain" description="RING-type" evidence="2">
    <location>
        <begin position="27"/>
        <end position="61"/>
    </location>
</feature>
<protein>
    <recommendedName>
        <fullName evidence="2">RING-type domain-containing protein</fullName>
    </recommendedName>
</protein>
<dbReference type="InterPro" id="IPR052972">
    <property type="entry name" value="Sacsin_chaperone_reg"/>
</dbReference>
<dbReference type="Gene3D" id="3.30.40.10">
    <property type="entry name" value="Zinc/RING finger domain, C3HC4 (zinc finger)"/>
    <property type="match status" value="1"/>
</dbReference>
<dbReference type="PANTHER" id="PTHR15600">
    <property type="entry name" value="SACSIN"/>
    <property type="match status" value="1"/>
</dbReference>
<dbReference type="GO" id="GO:0030544">
    <property type="term" value="F:Hsp70 protein binding"/>
    <property type="evidence" value="ECO:0007669"/>
    <property type="project" value="TreeGrafter"/>
</dbReference>
<keyword evidence="1" id="KW-0479">Metal-binding</keyword>
<reference evidence="3" key="1">
    <citation type="submission" date="2023-03" db="UniProtKB">
        <authorList>
            <consortium name="EnsemblPlants"/>
        </authorList>
    </citation>
    <scope>IDENTIFICATION</scope>
</reference>
<dbReference type="Pfam" id="PF13920">
    <property type="entry name" value="zf-C3HC4_3"/>
    <property type="match status" value="1"/>
</dbReference>